<sequence>MPDGLDQLAATLGAPPPAEFAALGAEDLARLDGLVVTALAARKAAMDAALGEGLHLIPRLARPAVQKVLGL</sequence>
<reference evidence="1 2" key="1">
    <citation type="submission" date="2024-10" db="EMBL/GenBank/DDBJ databases">
        <title>The Natural Products Discovery Center: Release of the First 8490 Sequenced Strains for Exploring Actinobacteria Biosynthetic Diversity.</title>
        <authorList>
            <person name="Kalkreuter E."/>
            <person name="Kautsar S.A."/>
            <person name="Yang D."/>
            <person name="Bader C.D."/>
            <person name="Teijaro C.N."/>
            <person name="Fluegel L."/>
            <person name="Davis C.M."/>
            <person name="Simpson J.R."/>
            <person name="Lauterbach L."/>
            <person name="Steele A.D."/>
            <person name="Gui C."/>
            <person name="Meng S."/>
            <person name="Li G."/>
            <person name="Viehrig K."/>
            <person name="Ye F."/>
            <person name="Su P."/>
            <person name="Kiefer A.F."/>
            <person name="Nichols A."/>
            <person name="Cepeda A.J."/>
            <person name="Yan W."/>
            <person name="Fan B."/>
            <person name="Jiang Y."/>
            <person name="Adhikari A."/>
            <person name="Zheng C.-J."/>
            <person name="Schuster L."/>
            <person name="Cowan T.M."/>
            <person name="Smanski M.J."/>
            <person name="Chevrette M.G."/>
            <person name="De Carvalho L.P.S."/>
            <person name="Shen B."/>
        </authorList>
    </citation>
    <scope>NUCLEOTIDE SEQUENCE [LARGE SCALE GENOMIC DNA]</scope>
    <source>
        <strain evidence="1 2">NPDC004045</strain>
    </source>
</reference>
<dbReference type="Proteomes" id="UP001601444">
    <property type="component" value="Unassembled WGS sequence"/>
</dbReference>
<evidence type="ECO:0000313" key="2">
    <source>
        <dbReference type="Proteomes" id="UP001601444"/>
    </source>
</evidence>
<dbReference type="EMBL" id="JBIAMX010000002">
    <property type="protein sequence ID" value="MFF0542184.1"/>
    <property type="molecule type" value="Genomic_DNA"/>
</dbReference>
<evidence type="ECO:0000313" key="1">
    <source>
        <dbReference type="EMBL" id="MFF0542184.1"/>
    </source>
</evidence>
<protein>
    <recommendedName>
        <fullName evidence="3">SAM-dependent methyltransferase</fullName>
    </recommendedName>
</protein>
<organism evidence="1 2">
    <name type="scientific">Nocardia thailandica</name>
    <dbReference type="NCBI Taxonomy" id="257275"/>
    <lineage>
        <taxon>Bacteria</taxon>
        <taxon>Bacillati</taxon>
        <taxon>Actinomycetota</taxon>
        <taxon>Actinomycetes</taxon>
        <taxon>Mycobacteriales</taxon>
        <taxon>Nocardiaceae</taxon>
        <taxon>Nocardia</taxon>
    </lineage>
</organism>
<accession>A0ABW6PIG6</accession>
<name>A0ABW6PIG6_9NOCA</name>
<comment type="caution">
    <text evidence="1">The sequence shown here is derived from an EMBL/GenBank/DDBJ whole genome shotgun (WGS) entry which is preliminary data.</text>
</comment>
<gene>
    <name evidence="1" type="ORF">ACFYTF_05050</name>
</gene>
<evidence type="ECO:0008006" key="3">
    <source>
        <dbReference type="Google" id="ProtNLM"/>
    </source>
</evidence>
<keyword evidence="2" id="KW-1185">Reference proteome</keyword>
<dbReference type="RefSeq" id="WP_043649655.1">
    <property type="nucleotide sequence ID" value="NZ_JBIAMX010000002.1"/>
</dbReference>
<proteinExistence type="predicted"/>